<evidence type="ECO:0008006" key="3">
    <source>
        <dbReference type="Google" id="ProtNLM"/>
    </source>
</evidence>
<dbReference type="AlphaFoldDB" id="A0A151S5L7"/>
<evidence type="ECO:0000313" key="1">
    <source>
        <dbReference type="EMBL" id="KYP50067.1"/>
    </source>
</evidence>
<sequence>RSIKIGLHAKIKLGFVDGSINKALRSSSKFLTWEKANSMVVVWIINFINPTLHESISHATILRDIWLNLEDRFAQINVLCIHQLRHSLNLIQ</sequence>
<feature type="non-terminal residue" evidence="1">
    <location>
        <position position="1"/>
    </location>
</feature>
<name>A0A151S5L7_CAJCA</name>
<evidence type="ECO:0000313" key="2">
    <source>
        <dbReference type="Proteomes" id="UP000075243"/>
    </source>
</evidence>
<dbReference type="Gramene" id="C.cajan_30105.t">
    <property type="protein sequence ID" value="C.cajan_30105.t.cds1"/>
    <property type="gene ID" value="C.cajan_30105"/>
</dbReference>
<reference evidence="1" key="1">
    <citation type="journal article" date="2012" name="Nat. Biotechnol.">
        <title>Draft genome sequence of pigeonpea (Cajanus cajan), an orphan legume crop of resource-poor farmers.</title>
        <authorList>
            <person name="Varshney R.K."/>
            <person name="Chen W."/>
            <person name="Li Y."/>
            <person name="Bharti A.K."/>
            <person name="Saxena R.K."/>
            <person name="Schlueter J.A."/>
            <person name="Donoghue M.T."/>
            <person name="Azam S."/>
            <person name="Fan G."/>
            <person name="Whaley A.M."/>
            <person name="Farmer A.D."/>
            <person name="Sheridan J."/>
            <person name="Iwata A."/>
            <person name="Tuteja R."/>
            <person name="Penmetsa R.V."/>
            <person name="Wu W."/>
            <person name="Upadhyaya H.D."/>
            <person name="Yang S.P."/>
            <person name="Shah T."/>
            <person name="Saxena K.B."/>
            <person name="Michael T."/>
            <person name="McCombie W.R."/>
            <person name="Yang B."/>
            <person name="Zhang G."/>
            <person name="Yang H."/>
            <person name="Wang J."/>
            <person name="Spillane C."/>
            <person name="Cook D.R."/>
            <person name="May G.D."/>
            <person name="Xu X."/>
            <person name="Jackson S.A."/>
        </authorList>
    </citation>
    <scope>NUCLEOTIDE SEQUENCE [LARGE SCALE GENOMIC DNA]</scope>
</reference>
<accession>A0A151S5L7</accession>
<proteinExistence type="predicted"/>
<dbReference type="PANTHER" id="PTHR37610:SF97">
    <property type="entry name" value="RETROTRANSPOSON GAG DOMAIN-CONTAINING PROTEIN"/>
    <property type="match status" value="1"/>
</dbReference>
<protein>
    <recommendedName>
        <fullName evidence="3">Retrovirus-related Pol polyprotein from transposon TNT 1-94</fullName>
    </recommendedName>
</protein>
<gene>
    <name evidence="1" type="ORF">KK1_028140</name>
</gene>
<organism evidence="1 2">
    <name type="scientific">Cajanus cajan</name>
    <name type="common">Pigeon pea</name>
    <name type="synonym">Cajanus indicus</name>
    <dbReference type="NCBI Taxonomy" id="3821"/>
    <lineage>
        <taxon>Eukaryota</taxon>
        <taxon>Viridiplantae</taxon>
        <taxon>Streptophyta</taxon>
        <taxon>Embryophyta</taxon>
        <taxon>Tracheophyta</taxon>
        <taxon>Spermatophyta</taxon>
        <taxon>Magnoliopsida</taxon>
        <taxon>eudicotyledons</taxon>
        <taxon>Gunneridae</taxon>
        <taxon>Pentapetalae</taxon>
        <taxon>rosids</taxon>
        <taxon>fabids</taxon>
        <taxon>Fabales</taxon>
        <taxon>Fabaceae</taxon>
        <taxon>Papilionoideae</taxon>
        <taxon>50 kb inversion clade</taxon>
        <taxon>NPAAA clade</taxon>
        <taxon>indigoferoid/millettioid clade</taxon>
        <taxon>Phaseoleae</taxon>
        <taxon>Cajanus</taxon>
    </lineage>
</organism>
<dbReference type="Proteomes" id="UP000075243">
    <property type="component" value="Unassembled WGS sequence"/>
</dbReference>
<dbReference type="PANTHER" id="PTHR37610">
    <property type="entry name" value="CCHC-TYPE DOMAIN-CONTAINING PROTEIN"/>
    <property type="match status" value="1"/>
</dbReference>
<dbReference type="EMBL" id="KQ483462">
    <property type="protein sequence ID" value="KYP50067.1"/>
    <property type="molecule type" value="Genomic_DNA"/>
</dbReference>
<keyword evidence="2" id="KW-1185">Reference proteome</keyword>